<feature type="coiled-coil region" evidence="6">
    <location>
        <begin position="41"/>
        <end position="223"/>
    </location>
</feature>
<reference evidence="9" key="1">
    <citation type="journal article" date="2020" name="bioRxiv">
        <title>Chromosome-level reference genome of the European wasp spider Argiope bruennichi: a resource for studies on range expansion and evolutionary adaptation.</title>
        <authorList>
            <person name="Sheffer M.M."/>
            <person name="Hoppe A."/>
            <person name="Krehenwinkel H."/>
            <person name="Uhl G."/>
            <person name="Kuss A.W."/>
            <person name="Jensen L."/>
            <person name="Jensen C."/>
            <person name="Gillespie R.G."/>
            <person name="Hoff K.J."/>
            <person name="Prost S."/>
        </authorList>
    </citation>
    <scope>NUCLEOTIDE SEQUENCE</scope>
</reference>
<dbReference type="GO" id="GO:0007097">
    <property type="term" value="P:nuclear migration"/>
    <property type="evidence" value="ECO:0007669"/>
    <property type="project" value="TreeGrafter"/>
</dbReference>
<dbReference type="PROSITE" id="PS00226">
    <property type="entry name" value="IF_ROD_1"/>
    <property type="match status" value="2"/>
</dbReference>
<feature type="domain" description="IF rod" evidence="8">
    <location>
        <begin position="44"/>
        <end position="358"/>
    </location>
</feature>
<feature type="coiled-coil region" evidence="6">
    <location>
        <begin position="298"/>
        <end position="325"/>
    </location>
</feature>
<evidence type="ECO:0000256" key="7">
    <source>
        <dbReference type="SAM" id="MobiDB-lite"/>
    </source>
</evidence>
<feature type="region of interest" description="Disordered" evidence="7">
    <location>
        <begin position="1"/>
        <end position="35"/>
    </location>
</feature>
<dbReference type="EMBL" id="JABXBU010002228">
    <property type="protein sequence ID" value="KAF8770523.1"/>
    <property type="molecule type" value="Genomic_DNA"/>
</dbReference>
<dbReference type="GO" id="GO:0031507">
    <property type="term" value="P:heterochromatin formation"/>
    <property type="evidence" value="ECO:0007669"/>
    <property type="project" value="UniProtKB-ARBA"/>
</dbReference>
<feature type="coiled-coil region" evidence="6">
    <location>
        <begin position="442"/>
        <end position="522"/>
    </location>
</feature>
<dbReference type="Gene3D" id="2.60.40.1260">
    <property type="entry name" value="Lamin Tail domain"/>
    <property type="match status" value="1"/>
</dbReference>
<feature type="region of interest" description="Disordered" evidence="7">
    <location>
        <begin position="360"/>
        <end position="409"/>
    </location>
</feature>
<evidence type="ECO:0000256" key="3">
    <source>
        <dbReference type="ARBA" id="ARBA00023242"/>
    </source>
</evidence>
<keyword evidence="1 5" id="KW-0403">Intermediate filament</keyword>
<dbReference type="InterPro" id="IPR018039">
    <property type="entry name" value="IF_conserved"/>
</dbReference>
<accession>A0A8T0ED13</accession>
<dbReference type="GO" id="GO:0090435">
    <property type="term" value="P:protein localization to nuclear envelope"/>
    <property type="evidence" value="ECO:0007669"/>
    <property type="project" value="TreeGrafter"/>
</dbReference>
<comment type="caution">
    <text evidence="9">The sequence shown here is derived from an EMBL/GenBank/DDBJ whole genome shotgun (WGS) entry which is preliminary data.</text>
</comment>
<keyword evidence="10" id="KW-1185">Reference proteome</keyword>
<dbReference type="SMART" id="SM01391">
    <property type="entry name" value="Filament"/>
    <property type="match status" value="1"/>
</dbReference>
<gene>
    <name evidence="9" type="ORF">HNY73_018039</name>
</gene>
<dbReference type="PROSITE" id="PS51842">
    <property type="entry name" value="IF_ROD_2"/>
    <property type="match status" value="2"/>
</dbReference>
<dbReference type="GO" id="GO:0005638">
    <property type="term" value="C:lamin filament"/>
    <property type="evidence" value="ECO:0007669"/>
    <property type="project" value="UniProtKB-ARBA"/>
</dbReference>
<evidence type="ECO:0000256" key="6">
    <source>
        <dbReference type="SAM" id="Coils"/>
    </source>
</evidence>
<evidence type="ECO:0000313" key="9">
    <source>
        <dbReference type="EMBL" id="KAF8770523.1"/>
    </source>
</evidence>
<comment type="subcellular location">
    <subcellularLocation>
        <location evidence="4">Nucleus lamina</location>
    </subcellularLocation>
</comment>
<name>A0A8T0ED13_ARGBR</name>
<dbReference type="SUPFAM" id="SSF64593">
    <property type="entry name" value="Intermediate filament protein, coiled coil region"/>
    <property type="match status" value="3"/>
</dbReference>
<evidence type="ECO:0000259" key="8">
    <source>
        <dbReference type="PROSITE" id="PS51842"/>
    </source>
</evidence>
<sequence>MATKMSRRTLNISHEVRSPSPQVSTSSDRRRSNLSPTRITRIQEKAELQNLNDRLATYIDTVRNLEQENQRLTTLIRTTQETTTKEVTNVKNCYEKELSEVRKVLDITAKEKAKLQLEADKWKNEADELRLKLLKKEKDLANAEKQAKTSDILNQDLQKRVSSLSAENRRLENQLRDALAENEDLSKQLAAIKKKLDDETLTRVDLENRLQSAREELAFKETVYQREITETRHLKETEISELNSQLAENYEQKLADTLGELREQYETQLRMNKDEIETIYETKIADLQKKLDRTSDFSNSYRDELRTLKTKVDSLSSKNNSLESTQLTEYRELLDIKVALDMEIAAYRKLLEGEELRLNISPSSSRASSPQPSRSTPLRSHKRRRILTDSERTSSGIQTSAKSSGEIDVADHDMQGKFVKIHNKGKQIADLQKKLDRTSDFSNSYRDELRTLKTKVDSLSSKNNSLESTNISLLNRIKDLEKMLEQERDWHADALNAKDEELRNLRNEMEQQLTEYRELLDIKVALDMEIAAYRKLLEGEELRLNIVPQVHELAVLNHPGQHPSRSHNEDAF</sequence>
<proteinExistence type="inferred from homology"/>
<keyword evidence="3" id="KW-0539">Nucleus</keyword>
<evidence type="ECO:0000256" key="4">
    <source>
        <dbReference type="ARBA" id="ARBA00024186"/>
    </source>
</evidence>
<dbReference type="Proteomes" id="UP000807504">
    <property type="component" value="Unassembled WGS sequence"/>
</dbReference>
<dbReference type="GO" id="GO:0006998">
    <property type="term" value="P:nuclear envelope organization"/>
    <property type="evidence" value="ECO:0007669"/>
    <property type="project" value="TreeGrafter"/>
</dbReference>
<dbReference type="GO" id="GO:0005200">
    <property type="term" value="F:structural constituent of cytoskeleton"/>
    <property type="evidence" value="ECO:0007669"/>
    <property type="project" value="TreeGrafter"/>
</dbReference>
<dbReference type="SUPFAM" id="SSF74853">
    <property type="entry name" value="Lamin A/C globular tail domain"/>
    <property type="match status" value="1"/>
</dbReference>
<keyword evidence="2 6" id="KW-0175">Coiled coil</keyword>
<comment type="similarity">
    <text evidence="5">Belongs to the intermediate filament family.</text>
</comment>
<feature type="domain" description="IF rod" evidence="8">
    <location>
        <begin position="443"/>
        <end position="544"/>
    </location>
</feature>
<dbReference type="InterPro" id="IPR036415">
    <property type="entry name" value="Lamin_tail_dom_sf"/>
</dbReference>
<protein>
    <submittedName>
        <fullName evidence="9">Lamin-C like protein</fullName>
    </submittedName>
</protein>
<dbReference type="GO" id="GO:0051664">
    <property type="term" value="P:nuclear pore localization"/>
    <property type="evidence" value="ECO:0007669"/>
    <property type="project" value="TreeGrafter"/>
</dbReference>
<organism evidence="9 10">
    <name type="scientific">Argiope bruennichi</name>
    <name type="common">Wasp spider</name>
    <name type="synonym">Aranea bruennichi</name>
    <dbReference type="NCBI Taxonomy" id="94029"/>
    <lineage>
        <taxon>Eukaryota</taxon>
        <taxon>Metazoa</taxon>
        <taxon>Ecdysozoa</taxon>
        <taxon>Arthropoda</taxon>
        <taxon>Chelicerata</taxon>
        <taxon>Arachnida</taxon>
        <taxon>Araneae</taxon>
        <taxon>Araneomorphae</taxon>
        <taxon>Entelegynae</taxon>
        <taxon>Araneoidea</taxon>
        <taxon>Araneidae</taxon>
        <taxon>Argiope</taxon>
    </lineage>
</organism>
<dbReference type="AlphaFoldDB" id="A0A8T0ED13"/>
<dbReference type="PANTHER" id="PTHR45721:SF11">
    <property type="entry name" value="LAMIN DM0-RELATED"/>
    <property type="match status" value="1"/>
</dbReference>
<dbReference type="InterPro" id="IPR039008">
    <property type="entry name" value="IF_rod_dom"/>
</dbReference>
<dbReference type="Gene3D" id="1.20.5.170">
    <property type="match status" value="2"/>
</dbReference>
<feature type="compositionally biased region" description="Polar residues" evidence="7">
    <location>
        <begin position="393"/>
        <end position="403"/>
    </location>
</feature>
<feature type="compositionally biased region" description="Low complexity" evidence="7">
    <location>
        <begin position="361"/>
        <end position="377"/>
    </location>
</feature>
<dbReference type="PANTHER" id="PTHR45721">
    <property type="entry name" value="LAMIN DM0-RELATED"/>
    <property type="match status" value="1"/>
</dbReference>
<dbReference type="Gene3D" id="1.20.5.1160">
    <property type="entry name" value="Vasodilator-stimulated phosphoprotein"/>
    <property type="match status" value="2"/>
</dbReference>
<evidence type="ECO:0000256" key="1">
    <source>
        <dbReference type="ARBA" id="ARBA00022754"/>
    </source>
</evidence>
<reference evidence="9" key="2">
    <citation type="submission" date="2020-06" db="EMBL/GenBank/DDBJ databases">
        <authorList>
            <person name="Sheffer M."/>
        </authorList>
    </citation>
    <scope>NUCLEOTIDE SEQUENCE</scope>
</reference>
<evidence type="ECO:0000256" key="5">
    <source>
        <dbReference type="RuleBase" id="RU000685"/>
    </source>
</evidence>
<evidence type="ECO:0000313" key="10">
    <source>
        <dbReference type="Proteomes" id="UP000807504"/>
    </source>
</evidence>
<dbReference type="GO" id="GO:0030833">
    <property type="term" value="P:regulation of actin filament polymerization"/>
    <property type="evidence" value="ECO:0007669"/>
    <property type="project" value="UniProtKB-ARBA"/>
</dbReference>
<dbReference type="Pfam" id="PF00038">
    <property type="entry name" value="Filament"/>
    <property type="match status" value="3"/>
</dbReference>
<dbReference type="GO" id="GO:0007112">
    <property type="term" value="P:male meiosis cytokinesis"/>
    <property type="evidence" value="ECO:0007669"/>
    <property type="project" value="UniProtKB-ARBA"/>
</dbReference>
<dbReference type="FunFam" id="1.20.5.170:FF:000058">
    <property type="entry name" value="Intermediate filament protein B"/>
    <property type="match status" value="1"/>
</dbReference>
<evidence type="ECO:0000256" key="2">
    <source>
        <dbReference type="ARBA" id="ARBA00023054"/>
    </source>
</evidence>